<reference evidence="1" key="2">
    <citation type="submission" date="2020-09" db="EMBL/GenBank/DDBJ databases">
        <authorList>
            <person name="Sun Q."/>
            <person name="Zhou Y."/>
        </authorList>
    </citation>
    <scope>NUCLEOTIDE SEQUENCE</scope>
    <source>
        <strain evidence="1">CGMCC 1.15367</strain>
    </source>
</reference>
<name>A0A916ZKZ3_9HYPH</name>
<evidence type="ECO:0000313" key="2">
    <source>
        <dbReference type="Proteomes" id="UP000644699"/>
    </source>
</evidence>
<comment type="caution">
    <text evidence="1">The sequence shown here is derived from an EMBL/GenBank/DDBJ whole genome shotgun (WGS) entry which is preliminary data.</text>
</comment>
<gene>
    <name evidence="1" type="ORF">GCM10011390_20750</name>
</gene>
<protein>
    <submittedName>
        <fullName evidence="1">Uncharacterized protein</fullName>
    </submittedName>
</protein>
<evidence type="ECO:0000313" key="1">
    <source>
        <dbReference type="EMBL" id="GGE01700.1"/>
    </source>
</evidence>
<proteinExistence type="predicted"/>
<dbReference type="EMBL" id="BMIQ01000003">
    <property type="protein sequence ID" value="GGE01700.1"/>
    <property type="molecule type" value="Genomic_DNA"/>
</dbReference>
<reference evidence="1" key="1">
    <citation type="journal article" date="2014" name="Int. J. Syst. Evol. Microbiol.">
        <title>Complete genome sequence of Corynebacterium casei LMG S-19264T (=DSM 44701T), isolated from a smear-ripened cheese.</title>
        <authorList>
            <consortium name="US DOE Joint Genome Institute (JGI-PGF)"/>
            <person name="Walter F."/>
            <person name="Albersmeier A."/>
            <person name="Kalinowski J."/>
            <person name="Ruckert C."/>
        </authorList>
    </citation>
    <scope>NUCLEOTIDE SEQUENCE</scope>
    <source>
        <strain evidence="1">CGMCC 1.15367</strain>
    </source>
</reference>
<organism evidence="1 2">
    <name type="scientific">Aureimonas endophytica</name>
    <dbReference type="NCBI Taxonomy" id="2027858"/>
    <lineage>
        <taxon>Bacteria</taxon>
        <taxon>Pseudomonadati</taxon>
        <taxon>Pseudomonadota</taxon>
        <taxon>Alphaproteobacteria</taxon>
        <taxon>Hyphomicrobiales</taxon>
        <taxon>Aurantimonadaceae</taxon>
        <taxon>Aureimonas</taxon>
    </lineage>
</organism>
<keyword evidence="2" id="KW-1185">Reference proteome</keyword>
<sequence length="98" mass="10459">MDTASDNARELGAHAESFCRAYLPAGRPAGNFWQVGDVTGARGGSLAVRLHDQGNRPAGKWQDYATGQRGDLLDLIPHVTGARSFAEVMREASFASPT</sequence>
<accession>A0A916ZKZ3</accession>
<dbReference type="Proteomes" id="UP000644699">
    <property type="component" value="Unassembled WGS sequence"/>
</dbReference>
<dbReference type="RefSeq" id="WP_188908208.1">
    <property type="nucleotide sequence ID" value="NZ_BMIQ01000003.1"/>
</dbReference>
<dbReference type="AlphaFoldDB" id="A0A916ZKZ3"/>